<organism evidence="1">
    <name type="scientific">Cacopsylla melanoneura</name>
    <dbReference type="NCBI Taxonomy" id="428564"/>
    <lineage>
        <taxon>Eukaryota</taxon>
        <taxon>Metazoa</taxon>
        <taxon>Ecdysozoa</taxon>
        <taxon>Arthropoda</taxon>
        <taxon>Hexapoda</taxon>
        <taxon>Insecta</taxon>
        <taxon>Pterygota</taxon>
        <taxon>Neoptera</taxon>
        <taxon>Paraneoptera</taxon>
        <taxon>Hemiptera</taxon>
        <taxon>Sternorrhyncha</taxon>
        <taxon>Psylloidea</taxon>
        <taxon>Psyllidae</taxon>
        <taxon>Psyllinae</taxon>
        <taxon>Cacopsylla</taxon>
    </lineage>
</organism>
<dbReference type="EMBL" id="HBUF01251888">
    <property type="protein sequence ID" value="CAG6680361.1"/>
    <property type="molecule type" value="Transcribed_RNA"/>
</dbReference>
<dbReference type="EMBL" id="HBUF01251890">
    <property type="protein sequence ID" value="CAG6680370.1"/>
    <property type="molecule type" value="Transcribed_RNA"/>
</dbReference>
<proteinExistence type="predicted"/>
<dbReference type="EMBL" id="HBUF01251889">
    <property type="protein sequence ID" value="CAG6680366.1"/>
    <property type="molecule type" value="Transcribed_RNA"/>
</dbReference>
<sequence length="110" mass="12755">MECRERRDCAESSPESCCPHAVLCQRTTPHRCEYGLRPGHDLAHYPWMIQPMLHGDCPSLEPHTQTWYVRGLPRVQRRRHDLAPLWPAVDPSHATPYPGTICRRQRPVPP</sequence>
<dbReference type="EMBL" id="HBUF01678351">
    <property type="protein sequence ID" value="CAG6791883.1"/>
    <property type="molecule type" value="Transcribed_RNA"/>
</dbReference>
<dbReference type="AlphaFoldDB" id="A0A8D8T4T5"/>
<dbReference type="EMBL" id="HBUF01251887">
    <property type="protein sequence ID" value="CAG6680356.1"/>
    <property type="molecule type" value="Transcribed_RNA"/>
</dbReference>
<dbReference type="EMBL" id="HBUF01678348">
    <property type="protein sequence ID" value="CAG6791878.1"/>
    <property type="molecule type" value="Transcribed_RNA"/>
</dbReference>
<reference evidence="1" key="1">
    <citation type="submission" date="2021-05" db="EMBL/GenBank/DDBJ databases">
        <authorList>
            <person name="Alioto T."/>
            <person name="Alioto T."/>
            <person name="Gomez Garrido J."/>
        </authorList>
    </citation>
    <scope>NUCLEOTIDE SEQUENCE</scope>
</reference>
<evidence type="ECO:0000313" key="1">
    <source>
        <dbReference type="EMBL" id="CAG6680356.1"/>
    </source>
</evidence>
<dbReference type="EMBL" id="HBUF01251891">
    <property type="protein sequence ID" value="CAG6680375.1"/>
    <property type="molecule type" value="Transcribed_RNA"/>
</dbReference>
<name>A0A8D8T4T5_9HEMI</name>
<protein>
    <submittedName>
        <fullName evidence="1">Uncharacterized protein</fullName>
    </submittedName>
</protein>
<accession>A0A8D8T4T5</accession>